<comment type="caution">
    <text evidence="4">The sequence shown here is derived from an EMBL/GenBank/DDBJ whole genome shotgun (WGS) entry which is preliminary data.</text>
</comment>
<evidence type="ECO:0000256" key="2">
    <source>
        <dbReference type="SAM" id="MobiDB-lite"/>
    </source>
</evidence>
<gene>
    <name evidence="4" type="ORF">RJ641_005869</name>
</gene>
<evidence type="ECO:0000313" key="5">
    <source>
        <dbReference type="Proteomes" id="UP001370490"/>
    </source>
</evidence>
<dbReference type="PROSITE" id="PS50891">
    <property type="entry name" value="LOB"/>
    <property type="match status" value="1"/>
</dbReference>
<dbReference type="Proteomes" id="UP001370490">
    <property type="component" value="Unassembled WGS sequence"/>
</dbReference>
<dbReference type="Pfam" id="PF03195">
    <property type="entry name" value="LOB"/>
    <property type="match status" value="1"/>
</dbReference>
<organism evidence="4 5">
    <name type="scientific">Dillenia turbinata</name>
    <dbReference type="NCBI Taxonomy" id="194707"/>
    <lineage>
        <taxon>Eukaryota</taxon>
        <taxon>Viridiplantae</taxon>
        <taxon>Streptophyta</taxon>
        <taxon>Embryophyta</taxon>
        <taxon>Tracheophyta</taxon>
        <taxon>Spermatophyta</taxon>
        <taxon>Magnoliopsida</taxon>
        <taxon>eudicotyledons</taxon>
        <taxon>Gunneridae</taxon>
        <taxon>Pentapetalae</taxon>
        <taxon>Dilleniales</taxon>
        <taxon>Dilleniaceae</taxon>
        <taxon>Dillenia</taxon>
    </lineage>
</organism>
<protein>
    <submittedName>
        <fullName evidence="4">Lateral organ boundaries, LOB</fullName>
    </submittedName>
</protein>
<evidence type="ECO:0000313" key="4">
    <source>
        <dbReference type="EMBL" id="KAK6927278.1"/>
    </source>
</evidence>
<evidence type="ECO:0000256" key="1">
    <source>
        <dbReference type="ARBA" id="ARBA00005474"/>
    </source>
</evidence>
<dbReference type="EMBL" id="JBAMMX010000014">
    <property type="protein sequence ID" value="KAK6927278.1"/>
    <property type="molecule type" value="Genomic_DNA"/>
</dbReference>
<keyword evidence="5" id="KW-1185">Reference proteome</keyword>
<dbReference type="PANTHER" id="PTHR31301:SF21">
    <property type="entry name" value="LOB DOMAIN-CONTAINING PROTEIN 27-RELATED"/>
    <property type="match status" value="1"/>
</dbReference>
<evidence type="ECO:0000259" key="3">
    <source>
        <dbReference type="PROSITE" id="PS50891"/>
    </source>
</evidence>
<name>A0AAN8V2J2_9MAGN</name>
<accession>A0AAN8V2J2</accession>
<reference evidence="4 5" key="1">
    <citation type="submission" date="2023-12" db="EMBL/GenBank/DDBJ databases">
        <title>A high-quality genome assembly for Dillenia turbinata (Dilleniales).</title>
        <authorList>
            <person name="Chanderbali A."/>
        </authorList>
    </citation>
    <scope>NUCLEOTIDE SEQUENCE [LARGE SCALE GENOMIC DNA]</scope>
    <source>
        <strain evidence="4">LSX21</strain>
        <tissue evidence="4">Leaf</tissue>
    </source>
</reference>
<dbReference type="InterPro" id="IPR004883">
    <property type="entry name" value="LOB"/>
</dbReference>
<dbReference type="PANTHER" id="PTHR31301">
    <property type="entry name" value="LOB DOMAIN-CONTAINING PROTEIN 4-RELATED"/>
    <property type="match status" value="1"/>
</dbReference>
<sequence>MEKRVACAVCKCCEFPCNENCPFAPHFPADKNEEFMEVNKLYGLTKILDVINDQKNIPLQISTMETMKFEASQFYSRSNELSRRDGCLGLTLDLNATIINSLYELIRVRQCCLLQIEQDINHLTMADQLVGRIRDGIENDARQLHFHQELQQQLWLLKSYGGCSAGIKDEDTREKFWANFGNYWVELQEQEKEHRQKGQDVDGVVKPQIQIQESQVGGGSDWDQTHHEQQDHVGSTSGTKDDMQVDQTWLQQRDGGSPEDLSEPFFDSFNYTQKADLMDLEGFNLLLQQLEEK</sequence>
<comment type="similarity">
    <text evidence="1">Belongs to the LOB domain-containing protein family.</text>
</comment>
<feature type="domain" description="LOB" evidence="3">
    <location>
        <begin position="5"/>
        <end position="112"/>
    </location>
</feature>
<dbReference type="AlphaFoldDB" id="A0AAN8V2J2"/>
<proteinExistence type="inferred from homology"/>
<feature type="region of interest" description="Disordered" evidence="2">
    <location>
        <begin position="213"/>
        <end position="242"/>
    </location>
</feature>